<gene>
    <name evidence="2" type="ordered locus">COPRO5265_0483</name>
</gene>
<dbReference type="HOGENOM" id="CLU_823127_0_0_9"/>
<dbReference type="AlphaFoldDB" id="B5Y7U4"/>
<reference evidence="3" key="1">
    <citation type="submission" date="2008-08" db="EMBL/GenBank/DDBJ databases">
        <title>The complete genome sequence of Coprothermobacter proteolyticus strain ATCC 5245 / DSM 5265 / BT.</title>
        <authorList>
            <person name="Dodson R.J."/>
            <person name="Durkin A.S."/>
            <person name="Wu M."/>
            <person name="Eisen J."/>
            <person name="Sutton G."/>
        </authorList>
    </citation>
    <scope>NUCLEOTIDE SEQUENCE [LARGE SCALE GENOMIC DNA]</scope>
    <source>
        <strain evidence="3">ATCC 35245 / DSM 5265 / OCM 4 / BT</strain>
    </source>
</reference>
<keyword evidence="1" id="KW-0472">Membrane</keyword>
<feature type="transmembrane region" description="Helical" evidence="1">
    <location>
        <begin position="16"/>
        <end position="37"/>
    </location>
</feature>
<dbReference type="RefSeq" id="WP_012543630.1">
    <property type="nucleotide sequence ID" value="NC_011295.1"/>
</dbReference>
<organism evidence="2 3">
    <name type="scientific">Coprothermobacter proteolyticus (strain ATCC 35245 / DSM 5265 / OCM 4 / BT)</name>
    <dbReference type="NCBI Taxonomy" id="309798"/>
    <lineage>
        <taxon>Bacteria</taxon>
        <taxon>Pseudomonadati</taxon>
        <taxon>Coprothermobacterota</taxon>
        <taxon>Coprothermobacteria</taxon>
        <taxon>Coprothermobacterales</taxon>
        <taxon>Coprothermobacteraceae</taxon>
        <taxon>Coprothermobacter</taxon>
    </lineage>
</organism>
<proteinExistence type="predicted"/>
<evidence type="ECO:0000313" key="3">
    <source>
        <dbReference type="Proteomes" id="UP000001732"/>
    </source>
</evidence>
<dbReference type="KEGG" id="cpo:COPRO5265_0483"/>
<keyword evidence="1" id="KW-1133">Transmembrane helix</keyword>
<sequence length="337" mass="37027">MQKSKQKDQKKDHQKAITIVIIVVAVLVLGLVVWWSWTQLHGALSVPSEGFKFVAEGQKISVPCLSDGLLTTEEVLLYSANPDTLMKYLALQQVKTCSAPLACLAKGFDGNKLYLDPNCYVDAENAEVHGDVFEALSRYFGEGNVMIGSRPLEANPLSRVIPLTAYYFIDTEEGVQLVHRDGVSLDQFWKELAVEQQPEVRVEGTTAYVTLSLPSYDDHLAYAIALNVEHFMKVKSVVLTINGLEVYRHQVPYALKLAKSNEGFLVTGEALSVDELESFLRGVSITDKGSSVLVKIDADMSTEDYNLVIAVLDTLSGKTVKIVAGPYSALGSFPSQF</sequence>
<dbReference type="Proteomes" id="UP000001732">
    <property type="component" value="Chromosome"/>
</dbReference>
<protein>
    <submittedName>
        <fullName evidence="2">Uncharacterized protein</fullName>
    </submittedName>
</protein>
<reference evidence="2 3" key="2">
    <citation type="journal article" date="2014" name="Genome Announc.">
        <title>Complete Genome Sequence of Coprothermobacter proteolyticus DSM 5265.</title>
        <authorList>
            <person name="Alexiev A."/>
            <person name="Coil D.A."/>
            <person name="Badger J.H."/>
            <person name="Enticknap J."/>
            <person name="Ward N."/>
            <person name="Robb F.T."/>
            <person name="Eisen J.A."/>
        </authorList>
    </citation>
    <scope>NUCLEOTIDE SEQUENCE [LARGE SCALE GENOMIC DNA]</scope>
    <source>
        <strain evidence="3">ATCC 35245 / DSM 5265 / OCM 4 / BT</strain>
    </source>
</reference>
<accession>B5Y7U4</accession>
<evidence type="ECO:0000256" key="1">
    <source>
        <dbReference type="SAM" id="Phobius"/>
    </source>
</evidence>
<dbReference type="EMBL" id="CP001145">
    <property type="protein sequence ID" value="ACI16978.1"/>
    <property type="molecule type" value="Genomic_DNA"/>
</dbReference>
<dbReference type="OrthoDB" id="9930342at2"/>
<name>B5Y7U4_COPPD</name>
<keyword evidence="1" id="KW-0812">Transmembrane</keyword>
<evidence type="ECO:0000313" key="2">
    <source>
        <dbReference type="EMBL" id="ACI16978.1"/>
    </source>
</evidence>
<keyword evidence="3" id="KW-1185">Reference proteome</keyword>